<dbReference type="InterPro" id="IPR039718">
    <property type="entry name" value="Rrm1"/>
</dbReference>
<reference evidence="12 13" key="1">
    <citation type="journal article" date="2004" name="J. Virol.">
        <title>Complete, annotated sequence of the pseudorabies virus genome.</title>
        <authorList>
            <person name="Klupp B.G."/>
            <person name="Hengartner C.J."/>
            <person name="Mettenleiter T.C."/>
            <person name="Enquist L.W."/>
        </authorList>
    </citation>
    <scope>NUCLEOTIDE SEQUENCE [LARGE SCALE GENOMIC DNA]</scope>
</reference>
<feature type="binding site" evidence="8">
    <location>
        <begin position="489"/>
        <end position="493"/>
    </location>
    <ligand>
        <name>substrate</name>
    </ligand>
</feature>
<feature type="site" description="Interacts with thioredoxin/glutaredoxin" evidence="8">
    <location>
        <position position="830"/>
    </location>
</feature>
<accession>Q5PP99</accession>
<feature type="active site" description="Cysteine radical intermediate" evidence="8">
    <location>
        <position position="491"/>
    </location>
</feature>
<keyword evidence="6 8" id="KW-0560">Oxidoreductase</keyword>
<dbReference type="SMR" id="Q5PP99"/>
<protein>
    <recommendedName>
        <fullName evidence="8">Ribonucleoside-diphosphate reductase large subunit</fullName>
        <shortName evidence="8">R1</shortName>
        <ecNumber evidence="8">1.17.4.1</ecNumber>
    </recommendedName>
    <alternativeName>
        <fullName evidence="8">Ribonucleotide reductase large subunit</fullName>
    </alternativeName>
</protein>
<name>Q5PP99_SUHV</name>
<comment type="function">
    <text evidence="8">Ribonucleoside-diphosphate reductase holoenzyme provides the precursors necessary for viral DNA synthesis. Allows virus growth in non-dividing cells, as well as reactivation from latency in infected hosts. Catalyzes the biosynthesis of deoxyribonucleotides from the corresponding ribonucleotides.</text>
</comment>
<evidence type="ECO:0000256" key="3">
    <source>
        <dbReference type="ARBA" id="ARBA00022705"/>
    </source>
</evidence>
<dbReference type="SUPFAM" id="SSF51998">
    <property type="entry name" value="PFL-like glycyl radical enzymes"/>
    <property type="match status" value="1"/>
</dbReference>
<feature type="domain" description="Ribonucleotide reductase large subunit" evidence="11">
    <location>
        <begin position="644"/>
        <end position="666"/>
    </location>
</feature>
<dbReference type="InterPro" id="IPR034717">
    <property type="entry name" value="HSV_RIR1"/>
</dbReference>
<feature type="site" description="Important for hydrogen atom transfer" evidence="8">
    <location>
        <position position="278"/>
    </location>
</feature>
<feature type="binding site" evidence="8">
    <location>
        <begin position="666"/>
        <end position="670"/>
    </location>
    <ligand>
        <name>substrate</name>
    </ligand>
</feature>
<evidence type="ECO:0000256" key="7">
    <source>
        <dbReference type="ARBA" id="ARBA00023157"/>
    </source>
</evidence>
<keyword evidence="7 8" id="KW-1015">Disulfide bond</keyword>
<feature type="binding site" evidence="8">
    <location>
        <begin position="277"/>
        <end position="278"/>
    </location>
    <ligand>
        <name>substrate</name>
    </ligand>
</feature>
<evidence type="ECO:0000259" key="11">
    <source>
        <dbReference type="PROSITE" id="PS00089"/>
    </source>
</evidence>
<dbReference type="PANTHER" id="PTHR11573:SF6">
    <property type="entry name" value="RIBONUCLEOSIDE-DIPHOSPHATE REDUCTASE LARGE SUBUNIT"/>
    <property type="match status" value="1"/>
</dbReference>
<evidence type="ECO:0000313" key="12">
    <source>
        <dbReference type="EMBL" id="DAA02162.1"/>
    </source>
</evidence>
<keyword evidence="3" id="KW-0235">DNA replication</keyword>
<evidence type="ECO:0000313" key="13">
    <source>
        <dbReference type="Proteomes" id="UP000165522"/>
    </source>
</evidence>
<dbReference type="Pfam" id="PF00317">
    <property type="entry name" value="Ribonuc_red_lgN"/>
    <property type="match status" value="1"/>
</dbReference>
<organism evidence="13">
    <name type="scientific">Suid herpesvirus 1</name>
    <name type="common">SuHV-1</name>
    <name type="synonym">Pseudorabies virus</name>
    <dbReference type="NCBI Taxonomy" id="10345"/>
    <lineage>
        <taxon>Viruses</taxon>
        <taxon>Duplodnaviria</taxon>
        <taxon>Heunggongvirae</taxon>
        <taxon>Peploviricota</taxon>
        <taxon>Herviviricetes</taxon>
        <taxon>Herpesvirales</taxon>
        <taxon>Orthoherpesviridae</taxon>
        <taxon>Alphaherpesvirinae</taxon>
        <taxon>Varicellovirus</taxon>
        <taxon>Varicellovirus suidalpha1</taxon>
    </lineage>
</organism>
<keyword evidence="9" id="KW-0215">Deoxyribonucleotide synthesis</keyword>
<feature type="site" description="Important for electron transfer" evidence="8">
    <location>
        <position position="811"/>
    </location>
</feature>
<dbReference type="PANTHER" id="PTHR11573">
    <property type="entry name" value="RIBONUCLEOSIDE-DIPHOSPHATE REDUCTASE LARGE CHAIN"/>
    <property type="match status" value="1"/>
</dbReference>
<dbReference type="InterPro" id="IPR013509">
    <property type="entry name" value="RNR_lsu_N"/>
</dbReference>
<keyword evidence="5 8" id="KW-0067">ATP-binding</keyword>
<dbReference type="InterPro" id="IPR000788">
    <property type="entry name" value="RNR_lg_C"/>
</dbReference>
<sequence>MPPRAPRPAGAVSPPFPPLAGPPLKARAPRARDSPLTSPCRAHAAMASVVAPAASSSAAAPGADAFLDAACPEDVARALAAELEALRALGHDVGAPAPGASRREAALFITRAVDGLKAFSRVDERVYVACGKLVHLRVRSREADLDAWLASPELALIPAVAAAVRRHRARVEAALRWFWREAYPALYARGLQSALKYEEMYLARLEHGRCEAMDQFFVRLAAAAATATRRPMALVLCGSDAWPEVFDAYFRALATQAIVPATPLMLFAGRARGSLASCYLLNPLPRTTEEAVRAITDEVAPILLRRGGVGLSLQSFNRTPSGDCTRGIMAVLKALDSMTAAINSDSERPTGVCVYVEPWHADVRAVLNMRGMLAADESLRCDNIFSCLWTPDLFFQRYQRHLDGERAVKWTLFDDRASHLASLHGPDFAREYERLERLGLGVESLPIQDMAFLIVRSAVMTGSPFLMMKDACNRHFHTDTRGAALATSNLCTEIVQRATPGENGVCNLASVNLPACLAGGAFDFAALRRAARVAAVFVNAMMRIGNYPTGASVEGVRRSRSLGIGLQGLHTTVLALDMDMADPAARRLNAAIAEELLYGVMDASVELCERGLRPFDGFEHSRYARGVMPFDAYERVSLREPMRWDALRVRIAEHGVYNAQFVALMPTVSSSQVTESSEGFSPTFTNMFSKVTISGELLRPNLPLMETLRRLFPRECARRDAVARLERAQWSVAAAFGELPAGHPLAKFKTAFEYDQELLIDMCADRAPFVDHSQSMSLFLTEPADGKLHASRVMGLLMRAYNLGLKTGMYYCKIRKATNNGVFTGGDLVCTSCHL</sequence>
<dbReference type="UniPathway" id="UPA00326"/>
<comment type="catalytic activity">
    <reaction evidence="8 9">
        <text>a 2'-deoxyribonucleoside 5'-diphosphate + [thioredoxin]-disulfide + H2O = a ribonucleoside 5'-diphosphate + [thioredoxin]-dithiol</text>
        <dbReference type="Rhea" id="RHEA:23252"/>
        <dbReference type="Rhea" id="RHEA-COMP:10698"/>
        <dbReference type="Rhea" id="RHEA-COMP:10700"/>
        <dbReference type="ChEBI" id="CHEBI:15377"/>
        <dbReference type="ChEBI" id="CHEBI:29950"/>
        <dbReference type="ChEBI" id="CHEBI:50058"/>
        <dbReference type="ChEBI" id="CHEBI:57930"/>
        <dbReference type="ChEBI" id="CHEBI:73316"/>
        <dbReference type="EC" id="1.17.4.1"/>
    </reaction>
</comment>
<dbReference type="Pfam" id="PF02867">
    <property type="entry name" value="Ribonuc_red_lgC"/>
    <property type="match status" value="1"/>
</dbReference>
<gene>
    <name evidence="12" type="primary">UL39</name>
    <name evidence="8" type="synonym">RIR1</name>
</gene>
<evidence type="ECO:0000256" key="10">
    <source>
        <dbReference type="SAM" id="MobiDB-lite"/>
    </source>
</evidence>
<evidence type="ECO:0000256" key="1">
    <source>
        <dbReference type="ARBA" id="ARBA00010406"/>
    </source>
</evidence>
<proteinExistence type="inferred from homology"/>
<keyword evidence="2 8" id="KW-0244">Early protein</keyword>
<dbReference type="GO" id="GO:0005524">
    <property type="term" value="F:ATP binding"/>
    <property type="evidence" value="ECO:0007669"/>
    <property type="project" value="UniProtKB-UniRule"/>
</dbReference>
<evidence type="ECO:0000256" key="8">
    <source>
        <dbReference type="HAMAP-Rule" id="MF_04026"/>
    </source>
</evidence>
<dbReference type="Proteomes" id="UP000165522">
    <property type="component" value="Segment"/>
</dbReference>
<dbReference type="GO" id="GO:0009263">
    <property type="term" value="P:deoxyribonucleotide biosynthetic process"/>
    <property type="evidence" value="ECO:0007669"/>
    <property type="project" value="UniProtKB-KW"/>
</dbReference>
<feature type="active site" description="Proton acceptor" evidence="8">
    <location>
        <position position="493"/>
    </location>
</feature>
<feature type="site" description="Important for hydrogen atom transfer" evidence="8">
    <location>
        <position position="506"/>
    </location>
</feature>
<evidence type="ECO:0000256" key="4">
    <source>
        <dbReference type="ARBA" id="ARBA00022741"/>
    </source>
</evidence>
<dbReference type="EC" id="1.17.4.1" evidence="8"/>
<evidence type="ECO:0000256" key="6">
    <source>
        <dbReference type="ARBA" id="ARBA00023002"/>
    </source>
</evidence>
<comment type="caution">
    <text evidence="8">Lacks conserved residue(s) required for the propagation of feature annotation.</text>
</comment>
<feature type="site" description="Interacts with thioredoxin/glutaredoxin" evidence="8">
    <location>
        <position position="833"/>
    </location>
</feature>
<dbReference type="GO" id="GO:0004748">
    <property type="term" value="F:ribonucleoside-diphosphate reductase activity, thioredoxin disulfide as acceptor"/>
    <property type="evidence" value="ECO:0007669"/>
    <property type="project" value="UniProtKB-UniRule"/>
</dbReference>
<feature type="active site" description="Proton acceptor" evidence="8">
    <location>
        <position position="489"/>
    </location>
</feature>
<dbReference type="GO" id="GO:0006260">
    <property type="term" value="P:DNA replication"/>
    <property type="evidence" value="ECO:0007669"/>
    <property type="project" value="UniProtKB-KW"/>
</dbReference>
<comment type="similarity">
    <text evidence="1 8 9">Belongs to the ribonucleoside diphosphate reductase large chain family.</text>
</comment>
<comment type="subunit">
    <text evidence="8">Heterotetramer composed of a homodimer of the large subunit (R1) and a homodimer of the small subunit (R2). Larger multisubunit protein complex are also active, composed of (R1)n(R2)n.</text>
</comment>
<dbReference type="PROSITE" id="PS00089">
    <property type="entry name" value="RIBORED_LARGE"/>
    <property type="match status" value="1"/>
</dbReference>
<dbReference type="NCBIfam" id="TIGR02506">
    <property type="entry name" value="NrdE_NrdA"/>
    <property type="match status" value="1"/>
</dbReference>
<evidence type="ECO:0000256" key="5">
    <source>
        <dbReference type="ARBA" id="ARBA00022840"/>
    </source>
</evidence>
<feature type="region of interest" description="Disordered" evidence="10">
    <location>
        <begin position="1"/>
        <end position="39"/>
    </location>
</feature>
<comment type="function">
    <text evidence="9">Provides the precursors necessary for DNA synthesis. Catalyzes the biosynthesis of deoxyribonucleotides from the corresponding ribonucleotides.</text>
</comment>
<dbReference type="GO" id="GO:0016032">
    <property type="term" value="P:viral process"/>
    <property type="evidence" value="ECO:0007669"/>
    <property type="project" value="UniProtKB-UniRule"/>
</dbReference>
<keyword evidence="4 8" id="KW-0547">Nucleotide-binding</keyword>
<evidence type="ECO:0000256" key="2">
    <source>
        <dbReference type="ARBA" id="ARBA00022518"/>
    </source>
</evidence>
<feature type="binding site" evidence="8">
    <location>
        <position position="308"/>
    </location>
    <ligand>
        <name>substrate</name>
    </ligand>
</feature>
<evidence type="ECO:0000256" key="9">
    <source>
        <dbReference type="RuleBase" id="RU003410"/>
    </source>
</evidence>
<dbReference type="EMBL" id="BK001744">
    <property type="protein sequence ID" value="DAA02162.1"/>
    <property type="molecule type" value="Genomic_DNA"/>
</dbReference>
<feature type="binding site" evidence="8">
    <location>
        <position position="262"/>
    </location>
    <ligand>
        <name>substrate</name>
    </ligand>
</feature>
<feature type="site" description="Important for electron transfer" evidence="8">
    <location>
        <position position="810"/>
    </location>
</feature>
<dbReference type="PRINTS" id="PR01183">
    <property type="entry name" value="RIBORDTASEM1"/>
</dbReference>
<dbReference type="Gene3D" id="3.20.70.20">
    <property type="match status" value="1"/>
</dbReference>
<dbReference type="InterPro" id="IPR013346">
    <property type="entry name" value="NrdE_NrdA_C"/>
</dbReference>
<dbReference type="HAMAP" id="MF_04026">
    <property type="entry name" value="HSV_RIR1"/>
    <property type="match status" value="1"/>
</dbReference>